<dbReference type="Gene3D" id="3.30.200.20">
    <property type="entry name" value="Phosphorylase Kinase, domain 1"/>
    <property type="match status" value="1"/>
</dbReference>
<comment type="catalytic activity">
    <reaction evidence="11">
        <text>L-seryl-[protein] + ATP = O-phospho-L-seryl-[protein] + ADP + H(+)</text>
        <dbReference type="Rhea" id="RHEA:17989"/>
        <dbReference type="Rhea" id="RHEA-COMP:9863"/>
        <dbReference type="Rhea" id="RHEA-COMP:11604"/>
        <dbReference type="ChEBI" id="CHEBI:15378"/>
        <dbReference type="ChEBI" id="CHEBI:29999"/>
        <dbReference type="ChEBI" id="CHEBI:30616"/>
        <dbReference type="ChEBI" id="CHEBI:83421"/>
        <dbReference type="ChEBI" id="CHEBI:456216"/>
        <dbReference type="EC" id="2.7.11.1"/>
    </reaction>
</comment>
<dbReference type="KEGG" id="clg:Calag_0743"/>
<keyword evidence="7 13" id="KW-0418">Kinase</keyword>
<dbReference type="Pfam" id="PF01163">
    <property type="entry name" value="RIO1"/>
    <property type="match status" value="1"/>
</dbReference>
<keyword evidence="5" id="KW-0479">Metal-binding</keyword>
<dbReference type="SMART" id="SM00090">
    <property type="entry name" value="RIO"/>
    <property type="match status" value="1"/>
</dbReference>
<evidence type="ECO:0000256" key="8">
    <source>
        <dbReference type="ARBA" id="ARBA00022840"/>
    </source>
</evidence>
<keyword evidence="8" id="KW-0067">ATP-binding</keyword>
<dbReference type="EC" id="2.7.11.1" evidence="2"/>
<keyword evidence="3 13" id="KW-0723">Serine/threonine-protein kinase</keyword>
<evidence type="ECO:0000256" key="6">
    <source>
        <dbReference type="ARBA" id="ARBA00022741"/>
    </source>
</evidence>
<evidence type="ECO:0000259" key="12">
    <source>
        <dbReference type="SMART" id="SM00090"/>
    </source>
</evidence>
<dbReference type="GO" id="GO:0005524">
    <property type="term" value="F:ATP binding"/>
    <property type="evidence" value="ECO:0007669"/>
    <property type="project" value="UniProtKB-KW"/>
</dbReference>
<dbReference type="PANTHER" id="PTHR45723">
    <property type="entry name" value="SERINE/THREONINE-PROTEIN KINASE RIO1"/>
    <property type="match status" value="1"/>
</dbReference>
<evidence type="ECO:0000256" key="9">
    <source>
        <dbReference type="ARBA" id="ARBA00022842"/>
    </source>
</evidence>
<evidence type="ECO:0000313" key="13">
    <source>
        <dbReference type="EMBL" id="AFZ70487.1"/>
    </source>
</evidence>
<feature type="domain" description="RIO kinase" evidence="12">
    <location>
        <begin position="17"/>
        <end position="253"/>
    </location>
</feature>
<evidence type="ECO:0000313" key="14">
    <source>
        <dbReference type="Proteomes" id="UP000010469"/>
    </source>
</evidence>
<dbReference type="GO" id="GO:0046872">
    <property type="term" value="F:metal ion binding"/>
    <property type="evidence" value="ECO:0007669"/>
    <property type="project" value="UniProtKB-KW"/>
</dbReference>
<evidence type="ECO:0000256" key="5">
    <source>
        <dbReference type="ARBA" id="ARBA00022723"/>
    </source>
</evidence>
<dbReference type="AlphaFoldDB" id="L0ABH7"/>
<evidence type="ECO:0000256" key="11">
    <source>
        <dbReference type="ARBA" id="ARBA00048679"/>
    </source>
</evidence>
<keyword evidence="14" id="KW-1185">Reference proteome</keyword>
<comment type="similarity">
    <text evidence="1">Belongs to the protein kinase superfamily. RIO-type Ser/Thr kinase family.</text>
</comment>
<evidence type="ECO:0000256" key="7">
    <source>
        <dbReference type="ARBA" id="ARBA00022777"/>
    </source>
</evidence>
<dbReference type="InterPro" id="IPR018935">
    <property type="entry name" value="RIO_kinase_CS"/>
</dbReference>
<dbReference type="HOGENOM" id="CLU_018693_3_3_2"/>
<keyword evidence="4" id="KW-0808">Transferase</keyword>
<sequence length="260" mass="30695">MKRYFDEKGKVEKRIKDEDIVKTVDEVLDSFTNYHIDKLINKRIIKEIKGSFSSGKESKLYWGKSYNNEEIAIKIFLTSAAEFRKSIKEYISGDPRFQSIPNKFRSLIYLWAKKEYTNLDKLKKNGINVPQPLGLSGNVLVMEFIGENGYRAPLINEIYKELEDEEIEKIYHDTKENIMKMVCNAKIVHADLSEYNIMYWKSKPYIIDVSQSVDINHPNAMSYLKRDLKNVYSFFSKLIEIEEYEEYEKGILKCLEEKEE</sequence>
<dbReference type="STRING" id="1056495.Calag_0743"/>
<evidence type="ECO:0000256" key="4">
    <source>
        <dbReference type="ARBA" id="ARBA00022679"/>
    </source>
</evidence>
<proteinExistence type="inferred from homology"/>
<accession>L0ABH7</accession>
<dbReference type="InterPro" id="IPR051272">
    <property type="entry name" value="RIO-type_Ser/Thr_kinase"/>
</dbReference>
<evidence type="ECO:0000256" key="2">
    <source>
        <dbReference type="ARBA" id="ARBA00012513"/>
    </source>
</evidence>
<dbReference type="InterPro" id="IPR000687">
    <property type="entry name" value="RIO_kinase"/>
</dbReference>
<gene>
    <name evidence="13" type="ordered locus">Calag_0743</name>
</gene>
<evidence type="ECO:0000256" key="1">
    <source>
        <dbReference type="ARBA" id="ARBA00009196"/>
    </source>
</evidence>
<dbReference type="EMBL" id="CP003378">
    <property type="protein sequence ID" value="AFZ70487.1"/>
    <property type="molecule type" value="Genomic_DNA"/>
</dbReference>
<dbReference type="FunCoup" id="L0ABH7">
    <property type="interactions" value="8"/>
</dbReference>
<dbReference type="Gene3D" id="1.10.510.10">
    <property type="entry name" value="Transferase(Phosphotransferase) domain 1"/>
    <property type="match status" value="1"/>
</dbReference>
<protein>
    <recommendedName>
        <fullName evidence="2">non-specific serine/threonine protein kinase</fullName>
        <ecNumber evidence="2">2.7.11.1</ecNumber>
    </recommendedName>
</protein>
<organism evidence="13 14">
    <name type="scientific">Caldisphaera lagunensis (strain DSM 15908 / JCM 11604 / ANMR 0165 / IC-154)</name>
    <dbReference type="NCBI Taxonomy" id="1056495"/>
    <lineage>
        <taxon>Archaea</taxon>
        <taxon>Thermoproteota</taxon>
        <taxon>Thermoprotei</taxon>
        <taxon>Acidilobales</taxon>
        <taxon>Caldisphaeraceae</taxon>
        <taxon>Caldisphaera</taxon>
    </lineage>
</organism>
<dbReference type="RefSeq" id="WP_015232384.1">
    <property type="nucleotide sequence ID" value="NC_019791.1"/>
</dbReference>
<dbReference type="CDD" id="cd05145">
    <property type="entry name" value="RIO1_like"/>
    <property type="match status" value="1"/>
</dbReference>
<dbReference type="Proteomes" id="UP000010469">
    <property type="component" value="Chromosome"/>
</dbReference>
<dbReference type="PROSITE" id="PS01245">
    <property type="entry name" value="RIO1"/>
    <property type="match status" value="1"/>
</dbReference>
<dbReference type="eggNOG" id="arCOG01180">
    <property type="taxonomic scope" value="Archaea"/>
</dbReference>
<dbReference type="InterPro" id="IPR011009">
    <property type="entry name" value="Kinase-like_dom_sf"/>
</dbReference>
<dbReference type="InterPro" id="IPR018934">
    <property type="entry name" value="RIO_dom"/>
</dbReference>
<evidence type="ECO:0000256" key="10">
    <source>
        <dbReference type="ARBA" id="ARBA00047899"/>
    </source>
</evidence>
<keyword evidence="9" id="KW-0460">Magnesium</keyword>
<keyword evidence="6" id="KW-0547">Nucleotide-binding</keyword>
<name>L0ABH7_CALLD</name>
<reference evidence="14" key="1">
    <citation type="submission" date="2012-03" db="EMBL/GenBank/DDBJ databases">
        <title>Complete genome of Caldisphaera lagunensis DSM 15908.</title>
        <authorList>
            <person name="Lucas S."/>
            <person name="Copeland A."/>
            <person name="Lapidus A."/>
            <person name="Glavina del Rio T."/>
            <person name="Dalin E."/>
            <person name="Tice H."/>
            <person name="Bruce D."/>
            <person name="Goodwin L."/>
            <person name="Pitluck S."/>
            <person name="Peters L."/>
            <person name="Mikhailova N."/>
            <person name="Teshima H."/>
            <person name="Kyrpides N."/>
            <person name="Mavromatis K."/>
            <person name="Ivanova N."/>
            <person name="Brettin T."/>
            <person name="Detter J.C."/>
            <person name="Han C."/>
            <person name="Larimer F."/>
            <person name="Land M."/>
            <person name="Hauser L."/>
            <person name="Markowitz V."/>
            <person name="Cheng J.-F."/>
            <person name="Hugenholtz P."/>
            <person name="Woyke T."/>
            <person name="Wu D."/>
            <person name="Spring S."/>
            <person name="Schroeder M."/>
            <person name="Brambilla E."/>
            <person name="Klenk H.-P."/>
            <person name="Eisen J.A."/>
        </authorList>
    </citation>
    <scope>NUCLEOTIDE SEQUENCE [LARGE SCALE GENOMIC DNA]</scope>
    <source>
        <strain evidence="14">DSM 15908 / JCM 11604 / IC-154</strain>
    </source>
</reference>
<dbReference type="GeneID" id="14212003"/>
<dbReference type="OrthoDB" id="31344at2157"/>
<dbReference type="InParanoid" id="L0ABH7"/>
<dbReference type="SUPFAM" id="SSF56112">
    <property type="entry name" value="Protein kinase-like (PK-like)"/>
    <property type="match status" value="1"/>
</dbReference>
<comment type="catalytic activity">
    <reaction evidence="10">
        <text>L-threonyl-[protein] + ATP = O-phospho-L-threonyl-[protein] + ADP + H(+)</text>
        <dbReference type="Rhea" id="RHEA:46608"/>
        <dbReference type="Rhea" id="RHEA-COMP:11060"/>
        <dbReference type="Rhea" id="RHEA-COMP:11605"/>
        <dbReference type="ChEBI" id="CHEBI:15378"/>
        <dbReference type="ChEBI" id="CHEBI:30013"/>
        <dbReference type="ChEBI" id="CHEBI:30616"/>
        <dbReference type="ChEBI" id="CHEBI:61977"/>
        <dbReference type="ChEBI" id="CHEBI:456216"/>
        <dbReference type="EC" id="2.7.11.1"/>
    </reaction>
</comment>
<evidence type="ECO:0000256" key="3">
    <source>
        <dbReference type="ARBA" id="ARBA00022527"/>
    </source>
</evidence>
<dbReference type="GO" id="GO:0004674">
    <property type="term" value="F:protein serine/threonine kinase activity"/>
    <property type="evidence" value="ECO:0007669"/>
    <property type="project" value="UniProtKB-KW"/>
</dbReference>